<reference evidence="1" key="1">
    <citation type="submission" date="2014-09" db="EMBL/GenBank/DDBJ databases">
        <authorList>
            <person name="Magalhaes I.L.F."/>
            <person name="Oliveira U."/>
            <person name="Santos F.R."/>
            <person name="Vidigal T.H.D.A."/>
            <person name="Brescovit A.D."/>
            <person name="Santos A.J."/>
        </authorList>
    </citation>
    <scope>NUCLEOTIDE SEQUENCE</scope>
    <source>
        <tissue evidence="1">Shoot tissue taken approximately 20 cm above the soil surface</tissue>
    </source>
</reference>
<organism evidence="1">
    <name type="scientific">Arundo donax</name>
    <name type="common">Giant reed</name>
    <name type="synonym">Donax arundinaceus</name>
    <dbReference type="NCBI Taxonomy" id="35708"/>
    <lineage>
        <taxon>Eukaryota</taxon>
        <taxon>Viridiplantae</taxon>
        <taxon>Streptophyta</taxon>
        <taxon>Embryophyta</taxon>
        <taxon>Tracheophyta</taxon>
        <taxon>Spermatophyta</taxon>
        <taxon>Magnoliopsida</taxon>
        <taxon>Liliopsida</taxon>
        <taxon>Poales</taxon>
        <taxon>Poaceae</taxon>
        <taxon>PACMAD clade</taxon>
        <taxon>Arundinoideae</taxon>
        <taxon>Arundineae</taxon>
        <taxon>Arundo</taxon>
    </lineage>
</organism>
<proteinExistence type="predicted"/>
<sequence>MLAYTYDLNLLTEIRGSSTHIC</sequence>
<accession>A0A0A9B3K7</accession>
<evidence type="ECO:0000313" key="1">
    <source>
        <dbReference type="EMBL" id="JAD56713.1"/>
    </source>
</evidence>
<dbReference type="EMBL" id="GBRH01241182">
    <property type="protein sequence ID" value="JAD56713.1"/>
    <property type="molecule type" value="Transcribed_RNA"/>
</dbReference>
<dbReference type="AlphaFoldDB" id="A0A0A9B3K7"/>
<name>A0A0A9B3K7_ARUDO</name>
<reference evidence="1" key="2">
    <citation type="journal article" date="2015" name="Data Brief">
        <title>Shoot transcriptome of the giant reed, Arundo donax.</title>
        <authorList>
            <person name="Barrero R.A."/>
            <person name="Guerrero F.D."/>
            <person name="Moolhuijzen P."/>
            <person name="Goolsby J.A."/>
            <person name="Tidwell J."/>
            <person name="Bellgard S.E."/>
            <person name="Bellgard M.I."/>
        </authorList>
    </citation>
    <scope>NUCLEOTIDE SEQUENCE</scope>
    <source>
        <tissue evidence="1">Shoot tissue taken approximately 20 cm above the soil surface</tissue>
    </source>
</reference>
<protein>
    <submittedName>
        <fullName evidence="1">Uncharacterized protein</fullName>
    </submittedName>
</protein>